<keyword evidence="1" id="KW-0732">Signal</keyword>
<feature type="chain" id="PRO_5042012818" evidence="1">
    <location>
        <begin position="19"/>
        <end position="172"/>
    </location>
</feature>
<dbReference type="SUPFAM" id="SSF57302">
    <property type="entry name" value="Snake toxin-like"/>
    <property type="match status" value="1"/>
</dbReference>
<dbReference type="Proteomes" id="UP000887575">
    <property type="component" value="Unassembled WGS sequence"/>
</dbReference>
<name>A0AAF3J4E1_9BILA</name>
<evidence type="ECO:0000313" key="3">
    <source>
        <dbReference type="WBParaSite" id="MBELARI_LOCUS15464"/>
    </source>
</evidence>
<keyword evidence="2" id="KW-1185">Reference proteome</keyword>
<protein>
    <submittedName>
        <fullName evidence="3">UPAR/Ly6 domain-containing protein</fullName>
    </submittedName>
</protein>
<accession>A0AAF3J4E1</accession>
<dbReference type="PROSITE" id="PS51257">
    <property type="entry name" value="PROKAR_LIPOPROTEIN"/>
    <property type="match status" value="1"/>
</dbReference>
<dbReference type="InterPro" id="IPR045860">
    <property type="entry name" value="Snake_toxin-like_sf"/>
</dbReference>
<dbReference type="WBParaSite" id="MBELARI_LOCUS15464">
    <property type="protein sequence ID" value="MBELARI_LOCUS15464"/>
    <property type="gene ID" value="MBELARI_LOCUS15464"/>
</dbReference>
<evidence type="ECO:0000256" key="1">
    <source>
        <dbReference type="SAM" id="SignalP"/>
    </source>
</evidence>
<feature type="signal peptide" evidence="1">
    <location>
        <begin position="1"/>
        <end position="18"/>
    </location>
</feature>
<organism evidence="2 3">
    <name type="scientific">Mesorhabditis belari</name>
    <dbReference type="NCBI Taxonomy" id="2138241"/>
    <lineage>
        <taxon>Eukaryota</taxon>
        <taxon>Metazoa</taxon>
        <taxon>Ecdysozoa</taxon>
        <taxon>Nematoda</taxon>
        <taxon>Chromadorea</taxon>
        <taxon>Rhabditida</taxon>
        <taxon>Rhabditina</taxon>
        <taxon>Rhabditomorpha</taxon>
        <taxon>Rhabditoidea</taxon>
        <taxon>Rhabditidae</taxon>
        <taxon>Mesorhabditinae</taxon>
        <taxon>Mesorhabditis</taxon>
    </lineage>
</organism>
<reference evidence="3" key="1">
    <citation type="submission" date="2024-02" db="UniProtKB">
        <authorList>
            <consortium name="WormBaseParasite"/>
        </authorList>
    </citation>
    <scope>IDENTIFICATION</scope>
</reference>
<evidence type="ECO:0000313" key="2">
    <source>
        <dbReference type="Proteomes" id="UP000887575"/>
    </source>
</evidence>
<sequence>MTLKSVFLLLGVIGSTLAISCYRETALPTLTKGDSTECVPGCEFCVTHRIIKTSGVQIERHCGCGDSNTLLGSLVNCKGEGVFPYQLMDATITKTCCRGDFCNGAESSESVATVVATQTTTTTTLKPIELKSLPPIPIIVPTVITIQPVLPDSSVTLSTILPIVIAFITLFY</sequence>
<proteinExistence type="predicted"/>
<dbReference type="AlphaFoldDB" id="A0AAF3J4E1"/>